<evidence type="ECO:0000313" key="1">
    <source>
        <dbReference type="EMBL" id="CDY22750.1"/>
    </source>
</evidence>
<dbReference type="Proteomes" id="UP000028999">
    <property type="component" value="Unassembled WGS sequence"/>
</dbReference>
<dbReference type="AlphaFoldDB" id="A0A078G8H4"/>
<reference evidence="1 2" key="1">
    <citation type="journal article" date="2014" name="Science">
        <title>Plant genetics. Early allopolyploid evolution in the post-Neolithic Brassica napus oilseed genome.</title>
        <authorList>
            <person name="Chalhoub B."/>
            <person name="Denoeud F."/>
            <person name="Liu S."/>
            <person name="Parkin I.A."/>
            <person name="Tang H."/>
            <person name="Wang X."/>
            <person name="Chiquet J."/>
            <person name="Belcram H."/>
            <person name="Tong C."/>
            <person name="Samans B."/>
            <person name="Correa M."/>
            <person name="Da Silva C."/>
            <person name="Just J."/>
            <person name="Falentin C."/>
            <person name="Koh C.S."/>
            <person name="Le Clainche I."/>
            <person name="Bernard M."/>
            <person name="Bento P."/>
            <person name="Noel B."/>
            <person name="Labadie K."/>
            <person name="Alberti A."/>
            <person name="Charles M."/>
            <person name="Arnaud D."/>
            <person name="Guo H."/>
            <person name="Daviaud C."/>
            <person name="Alamery S."/>
            <person name="Jabbari K."/>
            <person name="Zhao M."/>
            <person name="Edger P.P."/>
            <person name="Chelaifa H."/>
            <person name="Tack D."/>
            <person name="Lassalle G."/>
            <person name="Mestiri I."/>
            <person name="Schnel N."/>
            <person name="Le Paslier M.C."/>
            <person name="Fan G."/>
            <person name="Renault V."/>
            <person name="Bayer P.E."/>
            <person name="Golicz A.A."/>
            <person name="Manoli S."/>
            <person name="Lee T.H."/>
            <person name="Thi V.H."/>
            <person name="Chalabi S."/>
            <person name="Hu Q."/>
            <person name="Fan C."/>
            <person name="Tollenaere R."/>
            <person name="Lu Y."/>
            <person name="Battail C."/>
            <person name="Shen J."/>
            <person name="Sidebottom C.H."/>
            <person name="Wang X."/>
            <person name="Canaguier A."/>
            <person name="Chauveau A."/>
            <person name="Berard A."/>
            <person name="Deniot G."/>
            <person name="Guan M."/>
            <person name="Liu Z."/>
            <person name="Sun F."/>
            <person name="Lim Y.P."/>
            <person name="Lyons E."/>
            <person name="Town C.D."/>
            <person name="Bancroft I."/>
            <person name="Wang X."/>
            <person name="Meng J."/>
            <person name="Ma J."/>
            <person name="Pires J.C."/>
            <person name="King G.J."/>
            <person name="Brunel D."/>
            <person name="Delourme R."/>
            <person name="Renard M."/>
            <person name="Aury J.M."/>
            <person name="Adams K.L."/>
            <person name="Batley J."/>
            <person name="Snowdon R.J."/>
            <person name="Tost J."/>
            <person name="Edwards D."/>
            <person name="Zhou Y."/>
            <person name="Hua W."/>
            <person name="Sharpe A.G."/>
            <person name="Paterson A.H."/>
            <person name="Guan C."/>
            <person name="Wincker P."/>
        </authorList>
    </citation>
    <scope>NUCLEOTIDE SEQUENCE [LARGE SCALE GENOMIC DNA]</scope>
    <source>
        <strain evidence="2">cv. Darmor-bzh</strain>
    </source>
</reference>
<evidence type="ECO:0000313" key="2">
    <source>
        <dbReference type="Proteomes" id="UP000028999"/>
    </source>
</evidence>
<dbReference type="EMBL" id="LK032135">
    <property type="protein sequence ID" value="CDY22750.1"/>
    <property type="molecule type" value="Genomic_DNA"/>
</dbReference>
<proteinExistence type="predicted"/>
<organism evidence="1 2">
    <name type="scientific">Brassica napus</name>
    <name type="common">Rape</name>
    <dbReference type="NCBI Taxonomy" id="3708"/>
    <lineage>
        <taxon>Eukaryota</taxon>
        <taxon>Viridiplantae</taxon>
        <taxon>Streptophyta</taxon>
        <taxon>Embryophyta</taxon>
        <taxon>Tracheophyta</taxon>
        <taxon>Spermatophyta</taxon>
        <taxon>Magnoliopsida</taxon>
        <taxon>eudicotyledons</taxon>
        <taxon>Gunneridae</taxon>
        <taxon>Pentapetalae</taxon>
        <taxon>rosids</taxon>
        <taxon>malvids</taxon>
        <taxon>Brassicales</taxon>
        <taxon>Brassicaceae</taxon>
        <taxon>Brassiceae</taxon>
        <taxon>Brassica</taxon>
    </lineage>
</organism>
<name>A0A078G8H4_BRANA</name>
<dbReference type="Gramene" id="CDY22750">
    <property type="protein sequence ID" value="CDY22750"/>
    <property type="gene ID" value="GSBRNA2T00021067001"/>
</dbReference>
<protein>
    <submittedName>
        <fullName evidence="1">BnaA08g05800D protein</fullName>
    </submittedName>
</protein>
<keyword evidence="2" id="KW-1185">Reference proteome</keyword>
<gene>
    <name evidence="1" type="primary">BnaA08g05800D</name>
    <name evidence="1" type="ORF">GSBRNA2T00021067001</name>
</gene>
<sequence>MACSELQRAIENPLFARTEGRPLSRRSQRLG</sequence>
<accession>A0A078G8H4</accession>
<dbReference type="PaxDb" id="3708-A0A078G8H4"/>